<sequence length="144" mass="16353">MSSRLQAHIRHFALLRSVATPARHIRPALFASRSYVTAQGAQDAHVPDVGPIITPDHTARMQGHDAASSVLKPYSFHGVSERNMLMCEMRNHRVSWTRIAEYFGMRPMEAIYLYIGSASTAMKHSWVPRMTAQDINTHLDRPNW</sequence>
<name>A0A9P6RUV2_9FUNG</name>
<dbReference type="AlphaFoldDB" id="A0A9P6RUV2"/>
<proteinExistence type="predicted"/>
<dbReference type="Proteomes" id="UP000738325">
    <property type="component" value="Unassembled WGS sequence"/>
</dbReference>
<dbReference type="EMBL" id="JAAAIP010000076">
    <property type="protein sequence ID" value="KAG0326688.1"/>
    <property type="molecule type" value="Genomic_DNA"/>
</dbReference>
<dbReference type="OrthoDB" id="2444955at2759"/>
<gene>
    <name evidence="1" type="ORF">BGZ99_009186</name>
</gene>
<accession>A0A9P6RUV2</accession>
<comment type="caution">
    <text evidence="1">The sequence shown here is derived from an EMBL/GenBank/DDBJ whole genome shotgun (WGS) entry which is preliminary data.</text>
</comment>
<keyword evidence="2" id="KW-1185">Reference proteome</keyword>
<protein>
    <submittedName>
        <fullName evidence="1">Uncharacterized protein</fullName>
    </submittedName>
</protein>
<evidence type="ECO:0000313" key="2">
    <source>
        <dbReference type="Proteomes" id="UP000738325"/>
    </source>
</evidence>
<evidence type="ECO:0000313" key="1">
    <source>
        <dbReference type="EMBL" id="KAG0326688.1"/>
    </source>
</evidence>
<organism evidence="1 2">
    <name type="scientific">Dissophora globulifera</name>
    <dbReference type="NCBI Taxonomy" id="979702"/>
    <lineage>
        <taxon>Eukaryota</taxon>
        <taxon>Fungi</taxon>
        <taxon>Fungi incertae sedis</taxon>
        <taxon>Mucoromycota</taxon>
        <taxon>Mortierellomycotina</taxon>
        <taxon>Mortierellomycetes</taxon>
        <taxon>Mortierellales</taxon>
        <taxon>Mortierellaceae</taxon>
        <taxon>Dissophora</taxon>
    </lineage>
</organism>
<reference evidence="1" key="1">
    <citation type="journal article" date="2020" name="Fungal Divers.">
        <title>Resolving the Mortierellaceae phylogeny through synthesis of multi-gene phylogenetics and phylogenomics.</title>
        <authorList>
            <person name="Vandepol N."/>
            <person name="Liber J."/>
            <person name="Desiro A."/>
            <person name="Na H."/>
            <person name="Kennedy M."/>
            <person name="Barry K."/>
            <person name="Grigoriev I.V."/>
            <person name="Miller A.N."/>
            <person name="O'Donnell K."/>
            <person name="Stajich J.E."/>
            <person name="Bonito G."/>
        </authorList>
    </citation>
    <scope>NUCLEOTIDE SEQUENCE</scope>
    <source>
        <strain evidence="1">REB-010B</strain>
    </source>
</reference>